<feature type="region of interest" description="Disordered" evidence="1">
    <location>
        <begin position="1"/>
        <end position="20"/>
    </location>
</feature>
<evidence type="ECO:0000313" key="3">
    <source>
        <dbReference type="Proteomes" id="UP000233551"/>
    </source>
</evidence>
<feature type="compositionally biased region" description="Basic and acidic residues" evidence="1">
    <location>
        <begin position="11"/>
        <end position="20"/>
    </location>
</feature>
<dbReference type="Proteomes" id="UP000233551">
    <property type="component" value="Unassembled WGS sequence"/>
</dbReference>
<accession>A0A2I0J4R0</accession>
<evidence type="ECO:0000313" key="2">
    <source>
        <dbReference type="EMBL" id="PKI51214.1"/>
    </source>
</evidence>
<sequence length="171" mass="20055">MNQLVKKKVKEAKEKEEDNRMITKPTPAWIDSVPYTLGFSQPDFKMFDGRGDPHQHLAHFLSIPTWEARVSEFRKQFSNTQRRVGGPEQLKIKQREFEPVTEFIARWRDLTFACPQKFTQQELLKMCMNNFRHDLSSILLPQTFKGDSTTCALKLTMWKHILANGRVLRST</sequence>
<proteinExistence type="predicted"/>
<name>A0A2I0J4R0_PUNGR</name>
<feature type="compositionally biased region" description="Basic residues" evidence="1">
    <location>
        <begin position="1"/>
        <end position="10"/>
    </location>
</feature>
<dbReference type="EMBL" id="PGOL01002037">
    <property type="protein sequence ID" value="PKI51214.1"/>
    <property type="molecule type" value="Genomic_DNA"/>
</dbReference>
<keyword evidence="3" id="KW-1185">Reference proteome</keyword>
<evidence type="ECO:0008006" key="4">
    <source>
        <dbReference type="Google" id="ProtNLM"/>
    </source>
</evidence>
<evidence type="ECO:0000256" key="1">
    <source>
        <dbReference type="SAM" id="MobiDB-lite"/>
    </source>
</evidence>
<organism evidence="2 3">
    <name type="scientific">Punica granatum</name>
    <name type="common">Pomegranate</name>
    <dbReference type="NCBI Taxonomy" id="22663"/>
    <lineage>
        <taxon>Eukaryota</taxon>
        <taxon>Viridiplantae</taxon>
        <taxon>Streptophyta</taxon>
        <taxon>Embryophyta</taxon>
        <taxon>Tracheophyta</taxon>
        <taxon>Spermatophyta</taxon>
        <taxon>Magnoliopsida</taxon>
        <taxon>eudicotyledons</taxon>
        <taxon>Gunneridae</taxon>
        <taxon>Pentapetalae</taxon>
        <taxon>rosids</taxon>
        <taxon>malvids</taxon>
        <taxon>Myrtales</taxon>
        <taxon>Lythraceae</taxon>
        <taxon>Punica</taxon>
    </lineage>
</organism>
<reference evidence="2 3" key="1">
    <citation type="submission" date="2017-11" db="EMBL/GenBank/DDBJ databases">
        <title>De-novo sequencing of pomegranate (Punica granatum L.) genome.</title>
        <authorList>
            <person name="Akparov Z."/>
            <person name="Amiraslanov A."/>
            <person name="Hajiyeva S."/>
            <person name="Abbasov M."/>
            <person name="Kaur K."/>
            <person name="Hamwieh A."/>
            <person name="Solovyev V."/>
            <person name="Salamov A."/>
            <person name="Braich B."/>
            <person name="Kosarev P."/>
            <person name="Mahmoud A."/>
            <person name="Hajiyev E."/>
            <person name="Babayeva S."/>
            <person name="Izzatullayeva V."/>
            <person name="Mammadov A."/>
            <person name="Mammadov A."/>
            <person name="Sharifova S."/>
            <person name="Ojaghi J."/>
            <person name="Eynullazada K."/>
            <person name="Bayramov B."/>
            <person name="Abdulazimova A."/>
            <person name="Shahmuradov I."/>
        </authorList>
    </citation>
    <scope>NUCLEOTIDE SEQUENCE [LARGE SCALE GENOMIC DNA]</scope>
    <source>
        <strain evidence="3">cv. AG2017</strain>
        <tissue evidence="2">Leaf</tissue>
    </source>
</reference>
<protein>
    <recommendedName>
        <fullName evidence="4">Retrotransposon gag domain-containing protein</fullName>
    </recommendedName>
</protein>
<dbReference type="AlphaFoldDB" id="A0A2I0J4R0"/>
<gene>
    <name evidence="2" type="ORF">CRG98_028393</name>
</gene>
<comment type="caution">
    <text evidence="2">The sequence shown here is derived from an EMBL/GenBank/DDBJ whole genome shotgun (WGS) entry which is preliminary data.</text>
</comment>